<comment type="similarity">
    <text evidence="1">Belongs to the sel-1 family.</text>
</comment>
<reference evidence="3" key="1">
    <citation type="journal article" date="2020" name="Fungal Divers.">
        <title>Resolving the Mortierellaceae phylogeny through synthesis of multi-gene phylogenetics and phylogenomics.</title>
        <authorList>
            <person name="Vandepol N."/>
            <person name="Liber J."/>
            <person name="Desiro A."/>
            <person name="Na H."/>
            <person name="Kennedy M."/>
            <person name="Barry K."/>
            <person name="Grigoriev I.V."/>
            <person name="Miller A.N."/>
            <person name="O'Donnell K."/>
            <person name="Stajich J.E."/>
            <person name="Bonito G."/>
        </authorList>
    </citation>
    <scope>NUCLEOTIDE SEQUENCE</scope>
    <source>
        <strain evidence="3">NVP60</strain>
    </source>
</reference>
<dbReference type="InterPro" id="IPR050767">
    <property type="entry name" value="Sel1_AlgK"/>
</dbReference>
<feature type="compositionally biased region" description="Polar residues" evidence="2">
    <location>
        <begin position="121"/>
        <end position="131"/>
    </location>
</feature>
<evidence type="ECO:0000313" key="3">
    <source>
        <dbReference type="EMBL" id="KAG0296567.1"/>
    </source>
</evidence>
<dbReference type="Pfam" id="PF08238">
    <property type="entry name" value="Sel1"/>
    <property type="match status" value="5"/>
</dbReference>
<keyword evidence="4" id="KW-1185">Reference proteome</keyword>
<dbReference type="InterPro" id="IPR011990">
    <property type="entry name" value="TPR-like_helical_dom_sf"/>
</dbReference>
<feature type="region of interest" description="Disordered" evidence="2">
    <location>
        <begin position="112"/>
        <end position="144"/>
    </location>
</feature>
<dbReference type="PANTHER" id="PTHR11102:SF160">
    <property type="entry name" value="ERAD-ASSOCIATED E3 UBIQUITIN-PROTEIN LIGASE COMPONENT HRD3"/>
    <property type="match status" value="1"/>
</dbReference>
<dbReference type="SUPFAM" id="SSF81901">
    <property type="entry name" value="HCP-like"/>
    <property type="match status" value="1"/>
</dbReference>
<evidence type="ECO:0008006" key="5">
    <source>
        <dbReference type="Google" id="ProtNLM"/>
    </source>
</evidence>
<accession>A0A9P6QRP9</accession>
<proteinExistence type="inferred from homology"/>
<dbReference type="OrthoDB" id="2403008at2759"/>
<protein>
    <recommendedName>
        <fullName evidence="5">HCP-like protein</fullName>
    </recommendedName>
</protein>
<sequence length="359" mass="39972">MMRADRPQKGVQAIRLASKNKTVHIATHFDSSSGNEIVLWSDVLVVFRGTLYLQHGVNVIPLLKGSDFREYVLKSGISLHNASGRNPHGHMEFALANYSHMEAPRSDLRGPQLYPGDNGDNPVSISTQGATLPTDMESADDSPPATASHHFAQILFRATQGDSDAQIALGTSYFKGNGDYNQDYQAAMHWYLKAAEQGDPEAQRKVGLMYEYGQGVPVDLTKAAKWYFKSAIQGNAESQHNIAYCYSKGRGVPQDYEKAADWYLRLAEQGNVDAQFNLGYQYHYGQGVPKDYRLAMNWFHKAAEQGEMDSQCSLGFMYENGVGTPKNPTEAKKWFQMAAQQGHAAAKERLQKMEDTNNE</sequence>
<gene>
    <name evidence="3" type="ORF">BGZ97_004509</name>
</gene>
<dbReference type="SMART" id="SM00671">
    <property type="entry name" value="SEL1"/>
    <property type="match status" value="5"/>
</dbReference>
<organism evidence="3 4">
    <name type="scientific">Linnemannia gamsii</name>
    <dbReference type="NCBI Taxonomy" id="64522"/>
    <lineage>
        <taxon>Eukaryota</taxon>
        <taxon>Fungi</taxon>
        <taxon>Fungi incertae sedis</taxon>
        <taxon>Mucoromycota</taxon>
        <taxon>Mortierellomycotina</taxon>
        <taxon>Mortierellomycetes</taxon>
        <taxon>Mortierellales</taxon>
        <taxon>Mortierellaceae</taxon>
        <taxon>Linnemannia</taxon>
    </lineage>
</organism>
<evidence type="ECO:0000256" key="2">
    <source>
        <dbReference type="SAM" id="MobiDB-lite"/>
    </source>
</evidence>
<dbReference type="Proteomes" id="UP000823405">
    <property type="component" value="Unassembled WGS sequence"/>
</dbReference>
<comment type="caution">
    <text evidence="3">The sequence shown here is derived from an EMBL/GenBank/DDBJ whole genome shotgun (WGS) entry which is preliminary data.</text>
</comment>
<dbReference type="AlphaFoldDB" id="A0A9P6QRP9"/>
<dbReference type="PANTHER" id="PTHR11102">
    <property type="entry name" value="SEL-1-LIKE PROTEIN"/>
    <property type="match status" value="1"/>
</dbReference>
<dbReference type="EMBL" id="JAAAIN010002133">
    <property type="protein sequence ID" value="KAG0296567.1"/>
    <property type="molecule type" value="Genomic_DNA"/>
</dbReference>
<dbReference type="Gene3D" id="1.25.40.10">
    <property type="entry name" value="Tetratricopeptide repeat domain"/>
    <property type="match status" value="2"/>
</dbReference>
<name>A0A9P6QRP9_9FUNG</name>
<evidence type="ECO:0000256" key="1">
    <source>
        <dbReference type="ARBA" id="ARBA00038101"/>
    </source>
</evidence>
<dbReference type="InterPro" id="IPR006597">
    <property type="entry name" value="Sel1-like"/>
</dbReference>
<evidence type="ECO:0000313" key="4">
    <source>
        <dbReference type="Proteomes" id="UP000823405"/>
    </source>
</evidence>